<evidence type="ECO:0000313" key="3">
    <source>
        <dbReference type="EMBL" id="RMZ71959.1"/>
    </source>
</evidence>
<evidence type="ECO:0000313" key="4">
    <source>
        <dbReference type="Proteomes" id="UP000265663"/>
    </source>
</evidence>
<keyword evidence="3" id="KW-0255">Endonuclease</keyword>
<keyword evidence="4" id="KW-1185">Reference proteome</keyword>
<feature type="signal peptide" evidence="1">
    <location>
        <begin position="1"/>
        <end position="21"/>
    </location>
</feature>
<dbReference type="GO" id="GO:0004519">
    <property type="term" value="F:endonuclease activity"/>
    <property type="evidence" value="ECO:0007669"/>
    <property type="project" value="UniProtKB-KW"/>
</dbReference>
<dbReference type="AlphaFoldDB" id="A0A3M7MC45"/>
<dbReference type="Pfam" id="PF03372">
    <property type="entry name" value="Exo_endo_phos"/>
    <property type="match status" value="1"/>
</dbReference>
<evidence type="ECO:0000259" key="2">
    <source>
        <dbReference type="Pfam" id="PF03372"/>
    </source>
</evidence>
<proteinExistence type="predicted"/>
<feature type="chain" id="PRO_5018282924" evidence="1">
    <location>
        <begin position="22"/>
        <end position="619"/>
    </location>
</feature>
<dbReference type="Gene3D" id="3.60.10.10">
    <property type="entry name" value="Endonuclease/exonuclease/phosphatase"/>
    <property type="match status" value="1"/>
</dbReference>
<protein>
    <submittedName>
        <fullName evidence="3">Endonuclease exonuclease phosphatase</fullName>
    </submittedName>
</protein>
<sequence length="619" mass="66580">MPRLRHLHHLLPISLLPLTTALLTISSLNGPAFLSPYSNTIVSNISGIVTAKSADGLFLRSPLPDNDTRTSDSIYVFSRSLGANLTVGDTIVVGGRVVEYRSSKDYLYLTQLSSPVLERVVGRGTVVKPLVLGVDVPAPPTEEFSVLDQGDVFGVPNNASLVSTVNPLLQPQRYGLDYWESLTGELVTVRRPSVLTKPNQFGDTWVVGGDWGATTTTGRNGRGGLTMTAQDANPEAILIGTPLDGTKNPTSTKMGDEVEEITGVVTYAFGFYRILPTTAVRVVKSVEPSVPERTQLVSSGRCDGLTFGAYNVENLAPNSTHHGGLARHIVEYMNSPDIIFVQEVQDDNGPTDDGVVSANLTLSTLSAAISAAGGPNYTFTDIAPTDDQDGGQPGGNIRVAYLYKPNVVRLYKPNPGGALDANQVLAGPTLKYNPGRIDPANEAWTASRKPLVAQWEVTGETRTNKSDVFFTVNVHFGSKGGSSSLHGDARPPVNGGIDDRLEQSRLTANFIKNILAKDSSARIVTAGDFNEFAFVQPLEEYATISGLVDLDAVVGIDKVERYTYMFDMNAQQLDHMYVSPSLAKKSKASYEHIHVNSWPEFAAQVSDHDPSVAKLDVCA</sequence>
<dbReference type="InterPro" id="IPR005135">
    <property type="entry name" value="Endo/exonuclease/phosphatase"/>
</dbReference>
<reference evidence="3 4" key="1">
    <citation type="journal article" date="2014" name="PLoS ONE">
        <title>De novo Genome Assembly of the Fungal Plant Pathogen Pyrenophora semeniperda.</title>
        <authorList>
            <person name="Soliai M.M."/>
            <person name="Meyer S.E."/>
            <person name="Udall J.A."/>
            <person name="Elzinga D.E."/>
            <person name="Hermansen R.A."/>
            <person name="Bodily P.M."/>
            <person name="Hart A.A."/>
            <person name="Coleman C.E."/>
        </authorList>
    </citation>
    <scope>NUCLEOTIDE SEQUENCE [LARGE SCALE GENOMIC DNA]</scope>
    <source>
        <strain evidence="3 4">CCB06</strain>
        <tissue evidence="3">Mycelium</tissue>
    </source>
</reference>
<gene>
    <name evidence="3" type="ORF">GMOD_00009320</name>
</gene>
<dbReference type="SUPFAM" id="SSF56219">
    <property type="entry name" value="DNase I-like"/>
    <property type="match status" value="1"/>
</dbReference>
<keyword evidence="1" id="KW-0732">Signal</keyword>
<feature type="domain" description="Endonuclease/exonuclease/phosphatase" evidence="2">
    <location>
        <begin position="310"/>
        <end position="608"/>
    </location>
</feature>
<keyword evidence="3" id="KW-0378">Hydrolase</keyword>
<dbReference type="PANTHER" id="PTHR42834:SF1">
    <property type="entry name" value="ENDONUCLEASE_EXONUCLEASE_PHOSPHATASE FAMILY PROTEIN (AFU_ORTHOLOGUE AFUA_3G09210)"/>
    <property type="match status" value="1"/>
</dbReference>
<organism evidence="3 4">
    <name type="scientific">Pyrenophora seminiperda CCB06</name>
    <dbReference type="NCBI Taxonomy" id="1302712"/>
    <lineage>
        <taxon>Eukaryota</taxon>
        <taxon>Fungi</taxon>
        <taxon>Dikarya</taxon>
        <taxon>Ascomycota</taxon>
        <taxon>Pezizomycotina</taxon>
        <taxon>Dothideomycetes</taxon>
        <taxon>Pleosporomycetidae</taxon>
        <taxon>Pleosporales</taxon>
        <taxon>Pleosporineae</taxon>
        <taxon>Pleosporaceae</taxon>
        <taxon>Pyrenophora</taxon>
    </lineage>
</organism>
<accession>A0A3M7MC45</accession>
<keyword evidence="3" id="KW-0540">Nuclease</keyword>
<dbReference type="OrthoDB" id="47488at2759"/>
<dbReference type="Proteomes" id="UP000265663">
    <property type="component" value="Unassembled WGS sequence"/>
</dbReference>
<dbReference type="CDD" id="cd04486">
    <property type="entry name" value="YhcR_OBF_like"/>
    <property type="match status" value="1"/>
</dbReference>
<dbReference type="InterPro" id="IPR036691">
    <property type="entry name" value="Endo/exonu/phosph_ase_sf"/>
</dbReference>
<dbReference type="PANTHER" id="PTHR42834">
    <property type="entry name" value="ENDONUCLEASE/EXONUCLEASE/PHOSPHATASE FAMILY PROTEIN (AFU_ORTHOLOGUE AFUA_3G09210)"/>
    <property type="match status" value="1"/>
</dbReference>
<evidence type="ECO:0000256" key="1">
    <source>
        <dbReference type="SAM" id="SignalP"/>
    </source>
</evidence>
<dbReference type="EMBL" id="KE747828">
    <property type="protein sequence ID" value="RMZ71959.1"/>
    <property type="molecule type" value="Genomic_DNA"/>
</dbReference>
<dbReference type="GO" id="GO:0004527">
    <property type="term" value="F:exonuclease activity"/>
    <property type="evidence" value="ECO:0007669"/>
    <property type="project" value="UniProtKB-KW"/>
</dbReference>
<name>A0A3M7MC45_9PLEO</name>
<keyword evidence="3" id="KW-0269">Exonuclease</keyword>